<gene>
    <name evidence="4" type="ORF">PS3_14607</name>
</gene>
<dbReference type="InterPro" id="IPR004147">
    <property type="entry name" value="ABC1_dom"/>
</dbReference>
<dbReference type="SUPFAM" id="SSF56112">
    <property type="entry name" value="Protein kinase-like (PK-like)"/>
    <property type="match status" value="1"/>
</dbReference>
<dbReference type="InterPro" id="IPR011009">
    <property type="entry name" value="Kinase-like_dom_sf"/>
</dbReference>
<keyword evidence="2" id="KW-0472">Membrane</keyword>
<dbReference type="AlphaFoldDB" id="H4GJ70"/>
<dbReference type="EMBL" id="AICN01000029">
    <property type="protein sequence ID" value="EHS87025.1"/>
    <property type="molecule type" value="Genomic_DNA"/>
</dbReference>
<evidence type="ECO:0000313" key="5">
    <source>
        <dbReference type="Proteomes" id="UP000004567"/>
    </source>
</evidence>
<dbReference type="InterPro" id="IPR050154">
    <property type="entry name" value="UbiB_kinase"/>
</dbReference>
<dbReference type="CDD" id="cd05121">
    <property type="entry name" value="ABC1_ADCK3-like"/>
    <property type="match status" value="1"/>
</dbReference>
<dbReference type="PANTHER" id="PTHR10566">
    <property type="entry name" value="CHAPERONE-ACTIVITY OF BC1 COMPLEX CABC1 -RELATED"/>
    <property type="match status" value="1"/>
</dbReference>
<evidence type="ECO:0000256" key="2">
    <source>
        <dbReference type="SAM" id="Phobius"/>
    </source>
</evidence>
<dbReference type="Pfam" id="PF03109">
    <property type="entry name" value="ABC1"/>
    <property type="match status" value="1"/>
</dbReference>
<reference evidence="4 5" key="1">
    <citation type="journal article" date="2013" name="Genome Announc.">
        <title>Genome Sequence of Lactobacillus gastricus PS3, a Strain Isolated from Human Milk.</title>
        <authorList>
            <person name="Martin V."/>
            <person name="Cardenas N."/>
            <person name="Jimenez E."/>
            <person name="Maldonado A."/>
            <person name="Rodriguez J.M."/>
            <person name="Fernandez L."/>
        </authorList>
    </citation>
    <scope>NUCLEOTIDE SEQUENCE [LARGE SCALE GENOMIC DNA]</scope>
    <source>
        <strain evidence="4 5">PS3</strain>
    </source>
</reference>
<protein>
    <submittedName>
        <fullName evidence="4">2-octaprenylphenol hydroxylase</fullName>
    </submittedName>
</protein>
<feature type="transmembrane region" description="Helical" evidence="2">
    <location>
        <begin position="514"/>
        <end position="533"/>
    </location>
</feature>
<evidence type="ECO:0000313" key="4">
    <source>
        <dbReference type="EMBL" id="EHS87025.1"/>
    </source>
</evidence>
<comment type="similarity">
    <text evidence="1">Belongs to the protein kinase superfamily. ADCK protein kinase family.</text>
</comment>
<organism evidence="4 5">
    <name type="scientific">Limosilactobacillus gastricus PS3</name>
    <dbReference type="NCBI Taxonomy" id="1144300"/>
    <lineage>
        <taxon>Bacteria</taxon>
        <taxon>Bacillati</taxon>
        <taxon>Bacillota</taxon>
        <taxon>Bacilli</taxon>
        <taxon>Lactobacillales</taxon>
        <taxon>Lactobacillaceae</taxon>
        <taxon>Limosilactobacillus</taxon>
    </lineage>
</organism>
<dbReference type="PATRIC" id="fig|1144300.3.peg.717"/>
<dbReference type="OrthoDB" id="9795390at2"/>
<sequence>MTTISGKKRLLQIISVLKKYSFISNFYRQTNPDQIRQALEELGPTFIKLGQILSTRPDLVSPALINELQQLQDKVKADDYEVIAQIYEEQTGQTIAENFASFEETAFASASIGQCHHATLLDGTPVVVKIQHPDVSTLVQVDLNLFRRAVKMLKYVPNDGKSVVDLPQVFDQLSTSLMNEIDTLHEVKNGERFYDLNNGQGVFVVPQVYPNESSTKVLVDQAMTGDSIKQLFASEEHPLSTDEQARNTAIGHQLVENFIKQVFTDHFFHADPHPGNILYRPVTSSDQPNVSIDTKTKTFNHLEFEYQKASELPPFRLIYLDFGMMGTLSNELADGIANIIIALVQKDIYKVSQAVLAVCNRTGQVDEQQFNQQFGIFIRPYLNQGLGDIDFGTMVFEITRLCQTNHLQMKPEVTMLMKAFATLEGTVAKLDPTISMMAVARPFAKKYLKEHFNWRESLGDASLAMYSSLESLSKLPNQVNRLMTILASGEQQFNFHYQGQDKVLKSLHKMVNQLATVIVIAAVIMGSSIMVVGSSDHPFIHDFGIWAYVIAIFIVVIMMISWLWKSWRK</sequence>
<name>H4GJ70_9LACO</name>
<feature type="transmembrane region" description="Helical" evidence="2">
    <location>
        <begin position="545"/>
        <end position="564"/>
    </location>
</feature>
<evidence type="ECO:0000256" key="1">
    <source>
        <dbReference type="ARBA" id="ARBA00009670"/>
    </source>
</evidence>
<dbReference type="RefSeq" id="WP_007122103.1">
    <property type="nucleotide sequence ID" value="NZ_AICN01000029.1"/>
</dbReference>
<accession>H4GJ70</accession>
<evidence type="ECO:0000259" key="3">
    <source>
        <dbReference type="Pfam" id="PF03109"/>
    </source>
</evidence>
<dbReference type="PANTHER" id="PTHR10566:SF113">
    <property type="entry name" value="PROTEIN ACTIVITY OF BC1 COMPLEX KINASE 7, CHLOROPLASTIC"/>
    <property type="match status" value="1"/>
</dbReference>
<dbReference type="Proteomes" id="UP000004567">
    <property type="component" value="Unassembled WGS sequence"/>
</dbReference>
<dbReference type="STRING" id="1144300.PS3_14607"/>
<keyword evidence="2" id="KW-0812">Transmembrane</keyword>
<feature type="domain" description="ABC1 atypical kinase-like" evidence="3">
    <location>
        <begin position="70"/>
        <end position="353"/>
    </location>
</feature>
<comment type="caution">
    <text evidence="4">The sequence shown here is derived from an EMBL/GenBank/DDBJ whole genome shotgun (WGS) entry which is preliminary data.</text>
</comment>
<keyword evidence="2" id="KW-1133">Transmembrane helix</keyword>
<proteinExistence type="inferred from homology"/>